<evidence type="ECO:0000259" key="2">
    <source>
        <dbReference type="PROSITE" id="PS50020"/>
    </source>
</evidence>
<keyword evidence="4" id="KW-1185">Reference proteome</keyword>
<accession>A0A369JDE7</accession>
<dbReference type="AlphaFoldDB" id="A0A369JDE7"/>
<dbReference type="InterPro" id="IPR001202">
    <property type="entry name" value="WW_dom"/>
</dbReference>
<evidence type="ECO:0000313" key="3">
    <source>
        <dbReference type="EMBL" id="RDB20149.1"/>
    </source>
</evidence>
<dbReference type="Proteomes" id="UP000076154">
    <property type="component" value="Unassembled WGS sequence"/>
</dbReference>
<feature type="compositionally biased region" description="Polar residues" evidence="1">
    <location>
        <begin position="22"/>
        <end position="32"/>
    </location>
</feature>
<evidence type="ECO:0000256" key="1">
    <source>
        <dbReference type="SAM" id="MobiDB-lite"/>
    </source>
</evidence>
<protein>
    <recommendedName>
        <fullName evidence="2">WW domain-containing protein</fullName>
    </recommendedName>
</protein>
<dbReference type="OrthoDB" id="3166422at2759"/>
<evidence type="ECO:0000313" key="4">
    <source>
        <dbReference type="Proteomes" id="UP000076154"/>
    </source>
</evidence>
<name>A0A369JDE7_HYPMA</name>
<feature type="region of interest" description="Disordered" evidence="1">
    <location>
        <begin position="1"/>
        <end position="42"/>
    </location>
</feature>
<dbReference type="SUPFAM" id="SSF51045">
    <property type="entry name" value="WW domain"/>
    <property type="match status" value="1"/>
</dbReference>
<comment type="caution">
    <text evidence="3">The sequence shown here is derived from an EMBL/GenBank/DDBJ whole genome shotgun (WGS) entry which is preliminary data.</text>
</comment>
<feature type="domain" description="WW" evidence="2">
    <location>
        <begin position="36"/>
        <end position="69"/>
    </location>
</feature>
<dbReference type="Gene3D" id="2.20.70.10">
    <property type="match status" value="1"/>
</dbReference>
<dbReference type="InParanoid" id="A0A369JDE7"/>
<sequence length="302" mass="33608">MASTDHTGTRNDHSTLPFIGTTRYQSPASSGDSRNRPLPPSWEQYEHPNGDIYYHNRVLRLITPEDIRDPTMLQFVLDARVDHLQCLDASISSLPEDWELTLSDVTDTAAVIGMYSRMAGQAYDWTEEGGALYIFIMVPATSSLTPDPDLGLQRKSSEYFWSHVAEYPAHHTELPPNAEAAFVHALTNGMFHSRCRAGIALKRSLDTAKRSVAEGVVLPFSEAQIDQMIGRYQHLKGMHSAESIPLRHLADLERTASALQAQGRNVVPALGWLIGAVMPLDTGGKSCSDEDLEDLMQRMRFQ</sequence>
<reference evidence="3" key="1">
    <citation type="submission" date="2018-04" db="EMBL/GenBank/DDBJ databases">
        <title>Whole genome sequencing of Hypsizygus marmoreus.</title>
        <authorList>
            <person name="Choi I.-G."/>
            <person name="Min B."/>
            <person name="Kim J.-G."/>
            <person name="Kim S."/>
            <person name="Oh Y.-L."/>
            <person name="Kong W.-S."/>
            <person name="Park H."/>
            <person name="Jeong J."/>
            <person name="Song E.-S."/>
        </authorList>
    </citation>
    <scope>NUCLEOTIDE SEQUENCE [LARGE SCALE GENOMIC DNA]</scope>
    <source>
        <strain evidence="3">51987-8</strain>
    </source>
</reference>
<dbReference type="EMBL" id="LUEZ02000071">
    <property type="protein sequence ID" value="RDB20149.1"/>
    <property type="molecule type" value="Genomic_DNA"/>
</dbReference>
<gene>
    <name evidence="3" type="ORF">Hypma_013071</name>
</gene>
<organism evidence="3 4">
    <name type="scientific">Hypsizygus marmoreus</name>
    <name type="common">White beech mushroom</name>
    <name type="synonym">Agaricus marmoreus</name>
    <dbReference type="NCBI Taxonomy" id="39966"/>
    <lineage>
        <taxon>Eukaryota</taxon>
        <taxon>Fungi</taxon>
        <taxon>Dikarya</taxon>
        <taxon>Basidiomycota</taxon>
        <taxon>Agaricomycotina</taxon>
        <taxon>Agaricomycetes</taxon>
        <taxon>Agaricomycetidae</taxon>
        <taxon>Agaricales</taxon>
        <taxon>Tricholomatineae</taxon>
        <taxon>Lyophyllaceae</taxon>
        <taxon>Hypsizygus</taxon>
    </lineage>
</organism>
<dbReference type="PROSITE" id="PS50020">
    <property type="entry name" value="WW_DOMAIN_2"/>
    <property type="match status" value="1"/>
</dbReference>
<proteinExistence type="predicted"/>
<dbReference type="InterPro" id="IPR036020">
    <property type="entry name" value="WW_dom_sf"/>
</dbReference>